<comment type="caution">
    <text evidence="1">The sequence shown here is derived from an EMBL/GenBank/DDBJ whole genome shotgun (WGS) entry which is preliminary data.</text>
</comment>
<protein>
    <submittedName>
        <fullName evidence="1">Uncharacterized protein</fullName>
    </submittedName>
</protein>
<evidence type="ECO:0000313" key="1">
    <source>
        <dbReference type="EMBL" id="GEY12700.1"/>
    </source>
</evidence>
<dbReference type="AlphaFoldDB" id="A0A699HF24"/>
<proteinExistence type="predicted"/>
<name>A0A699HF24_TANCI</name>
<feature type="non-terminal residue" evidence="1">
    <location>
        <position position="63"/>
    </location>
</feature>
<organism evidence="1">
    <name type="scientific">Tanacetum cinerariifolium</name>
    <name type="common">Dalmatian daisy</name>
    <name type="synonym">Chrysanthemum cinerariifolium</name>
    <dbReference type="NCBI Taxonomy" id="118510"/>
    <lineage>
        <taxon>Eukaryota</taxon>
        <taxon>Viridiplantae</taxon>
        <taxon>Streptophyta</taxon>
        <taxon>Embryophyta</taxon>
        <taxon>Tracheophyta</taxon>
        <taxon>Spermatophyta</taxon>
        <taxon>Magnoliopsida</taxon>
        <taxon>eudicotyledons</taxon>
        <taxon>Gunneridae</taxon>
        <taxon>Pentapetalae</taxon>
        <taxon>asterids</taxon>
        <taxon>campanulids</taxon>
        <taxon>Asterales</taxon>
        <taxon>Asteraceae</taxon>
        <taxon>Asteroideae</taxon>
        <taxon>Anthemideae</taxon>
        <taxon>Anthemidinae</taxon>
        <taxon>Tanacetum</taxon>
    </lineage>
</organism>
<gene>
    <name evidence="1" type="ORF">Tci_384674</name>
</gene>
<sequence length="63" mass="7421">MVIVIGWDKGLSVGRFDQEETMGFDAYVEIKLYLMYDKLFEKEYTFVTKVGKGYLHSVAEFRK</sequence>
<accession>A0A699HF24</accession>
<dbReference type="EMBL" id="BKCJ010153853">
    <property type="protein sequence ID" value="GEY12700.1"/>
    <property type="molecule type" value="Genomic_DNA"/>
</dbReference>
<reference evidence="1" key="1">
    <citation type="journal article" date="2019" name="Sci. Rep.">
        <title>Draft genome of Tanacetum cinerariifolium, the natural source of mosquito coil.</title>
        <authorList>
            <person name="Yamashiro T."/>
            <person name="Shiraishi A."/>
            <person name="Satake H."/>
            <person name="Nakayama K."/>
        </authorList>
    </citation>
    <scope>NUCLEOTIDE SEQUENCE</scope>
</reference>